<dbReference type="PANTHER" id="PTHR43011">
    <property type="entry name" value="IRON-SULFUR CLUSTER ASSEMBLY 2 HOMOLOG, MITOCHONDRIAL"/>
    <property type="match status" value="1"/>
</dbReference>
<feature type="domain" description="Core" evidence="1">
    <location>
        <begin position="2"/>
        <end position="103"/>
    </location>
</feature>
<accession>A0A8I1GIA0</accession>
<name>A0A8I1GIA0_9HYPH</name>
<dbReference type="InterPro" id="IPR017870">
    <property type="entry name" value="FeS_cluster_insertion_CS"/>
</dbReference>
<dbReference type="GO" id="GO:0051539">
    <property type="term" value="F:4 iron, 4 sulfur cluster binding"/>
    <property type="evidence" value="ECO:0007669"/>
    <property type="project" value="TreeGrafter"/>
</dbReference>
<dbReference type="InterPro" id="IPR000361">
    <property type="entry name" value="ATAP_core_dom"/>
</dbReference>
<protein>
    <submittedName>
        <fullName evidence="2">Iron-sulfur cluster assembly accessory protein</fullName>
    </submittedName>
</protein>
<evidence type="ECO:0000259" key="1">
    <source>
        <dbReference type="Pfam" id="PF01521"/>
    </source>
</evidence>
<dbReference type="Pfam" id="PF01521">
    <property type="entry name" value="Fe-S_biosyn"/>
    <property type="match status" value="1"/>
</dbReference>
<organism evidence="2 3">
    <name type="scientific">Rhodomicrobium udaipurense</name>
    <dbReference type="NCBI Taxonomy" id="1202716"/>
    <lineage>
        <taxon>Bacteria</taxon>
        <taxon>Pseudomonadati</taxon>
        <taxon>Pseudomonadota</taxon>
        <taxon>Alphaproteobacteria</taxon>
        <taxon>Hyphomicrobiales</taxon>
        <taxon>Hyphomicrobiaceae</taxon>
        <taxon>Rhodomicrobium</taxon>
    </lineage>
</organism>
<evidence type="ECO:0000313" key="3">
    <source>
        <dbReference type="Proteomes" id="UP000623250"/>
    </source>
</evidence>
<gene>
    <name evidence="2" type="ORF">JDN41_11610</name>
</gene>
<comment type="caution">
    <text evidence="2">The sequence shown here is derived from an EMBL/GenBank/DDBJ whole genome shotgun (WGS) entry which is preliminary data.</text>
</comment>
<dbReference type="AlphaFoldDB" id="A0A8I1GIA0"/>
<dbReference type="InterPro" id="IPR035903">
    <property type="entry name" value="HesB-like_dom_sf"/>
</dbReference>
<sequence>MIYLTEAAANAVRTAIKGADTPIEGLRLAVDAGGCAGFKYLMGLVADPNPEDIVVEERGVKVFVDRDSVQMLEGTTVDFVIGLQSSGFTFDNPQATASCSCGKSFG</sequence>
<reference evidence="2 3" key="1">
    <citation type="submission" date="2020-12" db="EMBL/GenBank/DDBJ databases">
        <title>Revised draft genomes of Rhodomicrobium vannielii ATCC 17100 and Rhodomicrobium udaipurense JA643.</title>
        <authorList>
            <person name="Conners E.M."/>
            <person name="Davenport E.J."/>
            <person name="Bose A."/>
        </authorList>
    </citation>
    <scope>NUCLEOTIDE SEQUENCE [LARGE SCALE GENOMIC DNA]</scope>
    <source>
        <strain evidence="2 3">JA643</strain>
    </source>
</reference>
<dbReference type="Gene3D" id="2.60.300.12">
    <property type="entry name" value="HesB-like domain"/>
    <property type="match status" value="1"/>
</dbReference>
<keyword evidence="3" id="KW-1185">Reference proteome</keyword>
<evidence type="ECO:0000313" key="2">
    <source>
        <dbReference type="EMBL" id="MBJ7544190.1"/>
    </source>
</evidence>
<dbReference type="GO" id="GO:0005506">
    <property type="term" value="F:iron ion binding"/>
    <property type="evidence" value="ECO:0007669"/>
    <property type="project" value="TreeGrafter"/>
</dbReference>
<dbReference type="RefSeq" id="WP_037233240.1">
    <property type="nucleotide sequence ID" value="NZ_JAEMUK010000078.1"/>
</dbReference>
<dbReference type="PROSITE" id="PS01152">
    <property type="entry name" value="HESB"/>
    <property type="match status" value="1"/>
</dbReference>
<dbReference type="Proteomes" id="UP000623250">
    <property type="component" value="Unassembled WGS sequence"/>
</dbReference>
<dbReference type="InterPro" id="IPR016092">
    <property type="entry name" value="ATAP"/>
</dbReference>
<dbReference type="PANTHER" id="PTHR43011:SF1">
    <property type="entry name" value="IRON-SULFUR CLUSTER ASSEMBLY 2 HOMOLOG, MITOCHONDRIAL"/>
    <property type="match status" value="1"/>
</dbReference>
<proteinExistence type="predicted"/>
<dbReference type="EMBL" id="JAEMUK010000078">
    <property type="protein sequence ID" value="MBJ7544190.1"/>
    <property type="molecule type" value="Genomic_DNA"/>
</dbReference>
<dbReference type="GO" id="GO:0051537">
    <property type="term" value="F:2 iron, 2 sulfur cluster binding"/>
    <property type="evidence" value="ECO:0007669"/>
    <property type="project" value="TreeGrafter"/>
</dbReference>
<dbReference type="NCBIfam" id="TIGR00049">
    <property type="entry name" value="iron-sulfur cluster assembly accessory protein"/>
    <property type="match status" value="1"/>
</dbReference>
<dbReference type="GO" id="GO:0016226">
    <property type="term" value="P:iron-sulfur cluster assembly"/>
    <property type="evidence" value="ECO:0007669"/>
    <property type="project" value="InterPro"/>
</dbReference>
<dbReference type="SUPFAM" id="SSF89360">
    <property type="entry name" value="HesB-like domain"/>
    <property type="match status" value="1"/>
</dbReference>